<accession>A0A0L6USE3</accession>
<reference evidence="1 2" key="1">
    <citation type="submission" date="2015-08" db="EMBL/GenBank/DDBJ databases">
        <title>Next Generation Sequencing and Analysis of the Genome of Puccinia sorghi L Schw, the Causal Agent of Maize Common Rust.</title>
        <authorList>
            <person name="Rochi L."/>
            <person name="Burguener G."/>
            <person name="Darino M."/>
            <person name="Turjanski A."/>
            <person name="Kreff E."/>
            <person name="Dieguez M.J."/>
            <person name="Sacco F."/>
        </authorList>
    </citation>
    <scope>NUCLEOTIDE SEQUENCE [LARGE SCALE GENOMIC DNA]</scope>
    <source>
        <strain evidence="1 2">RO10H11247</strain>
    </source>
</reference>
<keyword evidence="2" id="KW-1185">Reference proteome</keyword>
<comment type="caution">
    <text evidence="1">The sequence shown here is derived from an EMBL/GenBank/DDBJ whole genome shotgun (WGS) entry which is preliminary data.</text>
</comment>
<organism evidence="1 2">
    <name type="scientific">Puccinia sorghi</name>
    <dbReference type="NCBI Taxonomy" id="27349"/>
    <lineage>
        <taxon>Eukaryota</taxon>
        <taxon>Fungi</taxon>
        <taxon>Dikarya</taxon>
        <taxon>Basidiomycota</taxon>
        <taxon>Pucciniomycotina</taxon>
        <taxon>Pucciniomycetes</taxon>
        <taxon>Pucciniales</taxon>
        <taxon>Pucciniaceae</taxon>
        <taxon>Puccinia</taxon>
    </lineage>
</organism>
<evidence type="ECO:0000313" key="2">
    <source>
        <dbReference type="Proteomes" id="UP000037035"/>
    </source>
</evidence>
<gene>
    <name evidence="1" type="ORF">VP01_3948g1</name>
</gene>
<dbReference type="EMBL" id="LAVV01008999">
    <property type="protein sequence ID" value="KNZ51456.1"/>
    <property type="molecule type" value="Genomic_DNA"/>
</dbReference>
<dbReference type="AlphaFoldDB" id="A0A0L6USE3"/>
<dbReference type="VEuPathDB" id="FungiDB:VP01_3948g1"/>
<sequence>MAFHGNSPNSLYGYLKFINISSHKHQALYNTIIRKNIDNFHMFGSLTYEGLQAVSFCIWIISKLHSKLWLCSLHFLTRIATIQDKKNMFPHGFASAHLSCIQLKQIAFLESCPVLMNYLLFHLKSTFISSWNAVPQHHSNGLTEAGFSKIIWHHVTIRLNLESNIFIGNIMLDKKTHQGSMDLGRKMFLKVSYVKKMIPGVIVSRKRAVVSRVAGTPDLIPSLLPYF</sequence>
<dbReference type="Proteomes" id="UP000037035">
    <property type="component" value="Unassembled WGS sequence"/>
</dbReference>
<protein>
    <submittedName>
        <fullName evidence="1">Uncharacterized protein</fullName>
    </submittedName>
</protein>
<name>A0A0L6USE3_9BASI</name>
<proteinExistence type="predicted"/>
<evidence type="ECO:0000313" key="1">
    <source>
        <dbReference type="EMBL" id="KNZ51456.1"/>
    </source>
</evidence>